<evidence type="ECO:0000256" key="5">
    <source>
        <dbReference type="ARBA" id="ARBA00022705"/>
    </source>
</evidence>
<dbReference type="AlphaFoldDB" id="A0A5R9IQ23"/>
<dbReference type="SUPFAM" id="SSF52540">
    <property type="entry name" value="P-loop containing nucleoside triphosphate hydrolases"/>
    <property type="match status" value="1"/>
</dbReference>
<protein>
    <recommendedName>
        <fullName evidence="3 9">DNA replication and repair protein RecF</fullName>
    </recommendedName>
</protein>
<evidence type="ECO:0000259" key="10">
    <source>
        <dbReference type="Pfam" id="PF02463"/>
    </source>
</evidence>
<evidence type="ECO:0000256" key="2">
    <source>
        <dbReference type="ARBA" id="ARBA00008016"/>
    </source>
</evidence>
<dbReference type="OrthoDB" id="9803889at2"/>
<sequence>MSIKKLYVENFRNLNIQNNEFEPALNFILGDNGSGKSSLLESIFFLGHGKSFRTTKLENLVKRDSENFTVSIKDDRDTQLGVSRYRDGKCTIKVNGTPEHRLSELAKHVAVQIITPETFKLFFGGPKERRRFIDLGMFHVEHQFAELWREFRRVLVQRNACLRTGVRGQQFDYWTQLFVQQSETLATLRKEYVQQLNAELQRWLDILLPELSERIGLHYSRGWGEKHQLVELLADVEDKERQYGYSSYGAQKFDVKFHYQKMSLEQVLSRGQQKMFLMALTVAQATLIFNQQQVRPIILIDDIGAELDTGSRQRLAEAIEELQCQVFITAIEKSALEPIIPKHNKYKMFHVKHGIISEV</sequence>
<dbReference type="GO" id="GO:0005737">
    <property type="term" value="C:cytoplasm"/>
    <property type="evidence" value="ECO:0007669"/>
    <property type="project" value="UniProtKB-SubCell"/>
</dbReference>
<evidence type="ECO:0000313" key="11">
    <source>
        <dbReference type="EMBL" id="TLU65371.1"/>
    </source>
</evidence>
<dbReference type="InterPro" id="IPR003395">
    <property type="entry name" value="RecF/RecN/SMC_N"/>
</dbReference>
<dbReference type="Gene3D" id="3.40.50.300">
    <property type="entry name" value="P-loop containing nucleotide triphosphate hydrolases"/>
    <property type="match status" value="1"/>
</dbReference>
<keyword evidence="6 9" id="KW-0547">Nucleotide-binding</keyword>
<dbReference type="GO" id="GO:0006260">
    <property type="term" value="P:DNA replication"/>
    <property type="evidence" value="ECO:0007669"/>
    <property type="project" value="UniProtKB-UniRule"/>
</dbReference>
<dbReference type="PANTHER" id="PTHR32182:SF0">
    <property type="entry name" value="DNA REPLICATION AND REPAIR PROTEIN RECF"/>
    <property type="match status" value="1"/>
</dbReference>
<gene>
    <name evidence="9 11" type="primary">recF</name>
    <name evidence="11" type="ORF">FE810_08780</name>
</gene>
<feature type="domain" description="RecF/RecN/SMC N-terminal" evidence="10">
    <location>
        <begin position="3"/>
        <end position="356"/>
    </location>
</feature>
<dbReference type="RefSeq" id="WP_138319672.1">
    <property type="nucleotide sequence ID" value="NZ_VCBC01000007.1"/>
</dbReference>
<accession>A0A5R9IQ23</accession>
<dbReference type="InterPro" id="IPR042174">
    <property type="entry name" value="RecF_2"/>
</dbReference>
<dbReference type="InterPro" id="IPR001238">
    <property type="entry name" value="DNA-binding_RecF"/>
</dbReference>
<evidence type="ECO:0000256" key="7">
    <source>
        <dbReference type="ARBA" id="ARBA00022840"/>
    </source>
</evidence>
<dbReference type="HAMAP" id="MF_00365">
    <property type="entry name" value="RecF"/>
    <property type="match status" value="1"/>
</dbReference>
<comment type="similarity">
    <text evidence="2 9">Belongs to the RecF family.</text>
</comment>
<dbReference type="InterPro" id="IPR027417">
    <property type="entry name" value="P-loop_NTPase"/>
</dbReference>
<evidence type="ECO:0000256" key="9">
    <source>
        <dbReference type="HAMAP-Rule" id="MF_00365"/>
    </source>
</evidence>
<name>A0A5R9IQ23_9GAMM</name>
<dbReference type="PANTHER" id="PTHR32182">
    <property type="entry name" value="DNA REPLICATION AND REPAIR PROTEIN RECF"/>
    <property type="match status" value="1"/>
</dbReference>
<evidence type="ECO:0000256" key="3">
    <source>
        <dbReference type="ARBA" id="ARBA00020170"/>
    </source>
</evidence>
<keyword evidence="12" id="KW-1185">Reference proteome</keyword>
<comment type="caution">
    <text evidence="11">The sequence shown here is derived from an EMBL/GenBank/DDBJ whole genome shotgun (WGS) entry which is preliminary data.</text>
</comment>
<dbReference type="EMBL" id="VCBC01000007">
    <property type="protein sequence ID" value="TLU65371.1"/>
    <property type="molecule type" value="Genomic_DNA"/>
</dbReference>
<dbReference type="InterPro" id="IPR018078">
    <property type="entry name" value="DNA-binding_RecF_CS"/>
</dbReference>
<keyword evidence="7 9" id="KW-0067">ATP-binding</keyword>
<keyword evidence="9" id="KW-0227">DNA damage</keyword>
<feature type="binding site" evidence="9">
    <location>
        <begin position="30"/>
        <end position="37"/>
    </location>
    <ligand>
        <name>ATP</name>
        <dbReference type="ChEBI" id="CHEBI:30616"/>
    </ligand>
</feature>
<dbReference type="GO" id="GO:0005524">
    <property type="term" value="F:ATP binding"/>
    <property type="evidence" value="ECO:0007669"/>
    <property type="project" value="UniProtKB-UniRule"/>
</dbReference>
<keyword evidence="5 9" id="KW-0235">DNA replication</keyword>
<evidence type="ECO:0000313" key="12">
    <source>
        <dbReference type="Proteomes" id="UP000307790"/>
    </source>
</evidence>
<comment type="function">
    <text evidence="9">The RecF protein is involved in DNA metabolism; it is required for DNA replication and normal SOS inducibility. RecF binds preferentially to single-stranded, linear DNA. It also seems to bind ATP.</text>
</comment>
<organism evidence="11 12">
    <name type="scientific">Thalassotalea litorea</name>
    <dbReference type="NCBI Taxonomy" id="2020715"/>
    <lineage>
        <taxon>Bacteria</taxon>
        <taxon>Pseudomonadati</taxon>
        <taxon>Pseudomonadota</taxon>
        <taxon>Gammaproteobacteria</taxon>
        <taxon>Alteromonadales</taxon>
        <taxon>Colwelliaceae</taxon>
        <taxon>Thalassotalea</taxon>
    </lineage>
</organism>
<keyword evidence="9" id="KW-0234">DNA repair</keyword>
<dbReference type="GO" id="GO:0009432">
    <property type="term" value="P:SOS response"/>
    <property type="evidence" value="ECO:0007669"/>
    <property type="project" value="UniProtKB-UniRule"/>
</dbReference>
<dbReference type="GO" id="GO:0006302">
    <property type="term" value="P:double-strand break repair"/>
    <property type="evidence" value="ECO:0007669"/>
    <property type="project" value="TreeGrafter"/>
</dbReference>
<dbReference type="GO" id="GO:0000731">
    <property type="term" value="P:DNA synthesis involved in DNA repair"/>
    <property type="evidence" value="ECO:0007669"/>
    <property type="project" value="TreeGrafter"/>
</dbReference>
<keyword evidence="8 9" id="KW-0238">DNA-binding</keyword>
<evidence type="ECO:0000256" key="6">
    <source>
        <dbReference type="ARBA" id="ARBA00022741"/>
    </source>
</evidence>
<comment type="subcellular location">
    <subcellularLocation>
        <location evidence="1 9">Cytoplasm</location>
    </subcellularLocation>
</comment>
<dbReference type="GO" id="GO:0003697">
    <property type="term" value="F:single-stranded DNA binding"/>
    <property type="evidence" value="ECO:0007669"/>
    <property type="project" value="UniProtKB-UniRule"/>
</dbReference>
<dbReference type="NCBIfam" id="TIGR00611">
    <property type="entry name" value="recf"/>
    <property type="match status" value="1"/>
</dbReference>
<evidence type="ECO:0000256" key="1">
    <source>
        <dbReference type="ARBA" id="ARBA00004496"/>
    </source>
</evidence>
<dbReference type="Proteomes" id="UP000307790">
    <property type="component" value="Unassembled WGS sequence"/>
</dbReference>
<evidence type="ECO:0000256" key="4">
    <source>
        <dbReference type="ARBA" id="ARBA00022490"/>
    </source>
</evidence>
<dbReference type="Pfam" id="PF02463">
    <property type="entry name" value="SMC_N"/>
    <property type="match status" value="1"/>
</dbReference>
<keyword evidence="4 9" id="KW-0963">Cytoplasm</keyword>
<dbReference type="PROSITE" id="PS00617">
    <property type="entry name" value="RECF_1"/>
    <property type="match status" value="1"/>
</dbReference>
<evidence type="ECO:0000256" key="8">
    <source>
        <dbReference type="ARBA" id="ARBA00023125"/>
    </source>
</evidence>
<dbReference type="Gene3D" id="1.20.1050.90">
    <property type="entry name" value="RecF/RecN/SMC, N-terminal domain"/>
    <property type="match status" value="1"/>
</dbReference>
<proteinExistence type="inferred from homology"/>
<keyword evidence="9" id="KW-0742">SOS response</keyword>
<reference evidence="11 12" key="1">
    <citation type="submission" date="2019-05" db="EMBL/GenBank/DDBJ databases">
        <title>Genome sequences of Thalassotalea litorea 1K03283.</title>
        <authorList>
            <person name="Zhang D."/>
        </authorList>
    </citation>
    <scope>NUCLEOTIDE SEQUENCE [LARGE SCALE GENOMIC DNA]</scope>
    <source>
        <strain evidence="11 12">MCCC 1K03283</strain>
    </source>
</reference>